<protein>
    <recommendedName>
        <fullName evidence="7">Gamma-soluble NSF attachment protein</fullName>
    </recommendedName>
    <alternativeName>
        <fullName evidence="8">N-ethylmaleimide-sensitive factor attachment protein gamma</fullName>
    </alternativeName>
</protein>
<dbReference type="VEuPathDB" id="TriTrypDB:TcG_04939"/>
<proteinExistence type="inferred from homology"/>
<evidence type="ECO:0000256" key="4">
    <source>
        <dbReference type="ARBA" id="ARBA00022892"/>
    </source>
</evidence>
<dbReference type="SMR" id="A0A2V2VD47"/>
<name>A0A2V2VD47_TRYCR</name>
<dbReference type="VEuPathDB" id="TriTrypDB:ECC02_005255"/>
<evidence type="ECO:0000256" key="9">
    <source>
        <dbReference type="SAM" id="MobiDB-lite"/>
    </source>
</evidence>
<dbReference type="VEuPathDB" id="TriTrypDB:TcBrA4_0131710"/>
<feature type="compositionally biased region" description="Low complexity" evidence="9">
    <location>
        <begin position="328"/>
        <end position="344"/>
    </location>
</feature>
<dbReference type="EMBL" id="PRFC01000282">
    <property type="protein sequence ID" value="PWU94164.1"/>
    <property type="molecule type" value="Genomic_DNA"/>
</dbReference>
<dbReference type="GO" id="GO:0019905">
    <property type="term" value="F:syntaxin binding"/>
    <property type="evidence" value="ECO:0007669"/>
    <property type="project" value="TreeGrafter"/>
</dbReference>
<dbReference type="GO" id="GO:0016192">
    <property type="term" value="P:vesicle-mediated transport"/>
    <property type="evidence" value="ECO:0007669"/>
    <property type="project" value="UniProtKB-KW"/>
</dbReference>
<evidence type="ECO:0000256" key="2">
    <source>
        <dbReference type="ARBA" id="ARBA00010050"/>
    </source>
</evidence>
<dbReference type="VEuPathDB" id="TriTrypDB:TcCL_ESM04660"/>
<accession>A0A2V2VD47</accession>
<dbReference type="Proteomes" id="UP000246078">
    <property type="component" value="Unassembled WGS sequence"/>
</dbReference>
<dbReference type="PANTHER" id="PTHR13768:SF2">
    <property type="entry name" value="GAMMA-SOLUBLE NSF ATTACHMENT PROTEIN"/>
    <property type="match status" value="1"/>
</dbReference>
<keyword evidence="4" id="KW-0931">ER-Golgi transport</keyword>
<dbReference type="GO" id="GO:0005774">
    <property type="term" value="C:vacuolar membrane"/>
    <property type="evidence" value="ECO:0007669"/>
    <property type="project" value="TreeGrafter"/>
</dbReference>
<evidence type="ECO:0000256" key="5">
    <source>
        <dbReference type="ARBA" id="ARBA00022927"/>
    </source>
</evidence>
<gene>
    <name evidence="10" type="ORF">C3747_282g16</name>
</gene>
<dbReference type="VEuPathDB" id="TriTrypDB:TCSYLVIO_004539"/>
<dbReference type="GO" id="GO:0006886">
    <property type="term" value="P:intracellular protein transport"/>
    <property type="evidence" value="ECO:0007669"/>
    <property type="project" value="InterPro"/>
</dbReference>
<comment type="subcellular location">
    <subcellularLocation>
        <location evidence="1">Membrane</location>
        <topology evidence="1">Peripheral membrane protein</topology>
    </subcellularLocation>
</comment>
<dbReference type="InterPro" id="IPR000744">
    <property type="entry name" value="NSF_attach"/>
</dbReference>
<dbReference type="GO" id="GO:0005483">
    <property type="term" value="F:soluble NSF attachment protein activity"/>
    <property type="evidence" value="ECO:0007669"/>
    <property type="project" value="TreeGrafter"/>
</dbReference>
<keyword evidence="6" id="KW-0472">Membrane</keyword>
<dbReference type="Gene3D" id="1.25.40.10">
    <property type="entry name" value="Tetratricopeptide repeat domain"/>
    <property type="match status" value="1"/>
</dbReference>
<dbReference type="VEuPathDB" id="TriTrypDB:TcG_04940"/>
<dbReference type="GO" id="GO:0031201">
    <property type="term" value="C:SNARE complex"/>
    <property type="evidence" value="ECO:0007669"/>
    <property type="project" value="TreeGrafter"/>
</dbReference>
<evidence type="ECO:0000313" key="11">
    <source>
        <dbReference type="Proteomes" id="UP000246078"/>
    </source>
</evidence>
<dbReference type="VEuPathDB" id="TriTrypDB:BCY84_15377"/>
<organism evidence="10 11">
    <name type="scientific">Trypanosoma cruzi</name>
    <dbReference type="NCBI Taxonomy" id="5693"/>
    <lineage>
        <taxon>Eukaryota</taxon>
        <taxon>Discoba</taxon>
        <taxon>Euglenozoa</taxon>
        <taxon>Kinetoplastea</taxon>
        <taxon>Metakinetoplastina</taxon>
        <taxon>Trypanosomatida</taxon>
        <taxon>Trypanosomatidae</taxon>
        <taxon>Trypanosoma</taxon>
        <taxon>Schizotrypanum</taxon>
    </lineage>
</organism>
<dbReference type="AlphaFoldDB" id="A0A2V2VD47"/>
<dbReference type="PANTHER" id="PTHR13768">
    <property type="entry name" value="SOLUBLE NSF ATTACHMENT PROTEIN SNAP"/>
    <property type="match status" value="1"/>
</dbReference>
<dbReference type="VEuPathDB" id="TriTrypDB:TCDM_04074"/>
<sequence>MAAGSAEEAVALMKSAEKHSQKKFFKRPDWDAAASEYERAARIYTHLEDTNRATDAWRKASGAHQNAENNFFAARAMESLAVFLTEQSRKGMADDTSLLNNAVESYCDASKLYAFNEMFDRQADCLKKAAEIINPTKTIVTGLPATEAGSSQVKQRMQQVVGLFREGVSVLEEHIEDKPVVAVQLSELYRNWMLTHLHNGDVKGAVEVLEEQLGIRADPHKKGVFERLAQPHNSAKAGLEITVLCLSCGDDVWARQEMNKLRGVPGFSTSNEEATANALISSFEERDEEQLRAAMKNQTLQFITIDISRMSRKLKIQFSAPQRTNMTSSSLPNPSLPNEQQQGEEQQEADIDPEEDIR</sequence>
<dbReference type="InterPro" id="IPR011990">
    <property type="entry name" value="TPR-like_helical_dom_sf"/>
</dbReference>
<keyword evidence="3" id="KW-0813">Transport</keyword>
<feature type="region of interest" description="Disordered" evidence="9">
    <location>
        <begin position="319"/>
        <end position="358"/>
    </location>
</feature>
<feature type="compositionally biased region" description="Acidic residues" evidence="9">
    <location>
        <begin position="345"/>
        <end position="358"/>
    </location>
</feature>
<keyword evidence="5" id="KW-0653">Protein transport</keyword>
<evidence type="ECO:0000256" key="3">
    <source>
        <dbReference type="ARBA" id="ARBA00022448"/>
    </source>
</evidence>
<evidence type="ECO:0000313" key="10">
    <source>
        <dbReference type="EMBL" id="PWU94164.1"/>
    </source>
</evidence>
<reference evidence="10 11" key="1">
    <citation type="journal article" date="2018" name="Microb. Genom.">
        <title>Expanding an expanded genome: long-read sequencing of Trypanosoma cruzi.</title>
        <authorList>
            <person name="Berna L."/>
            <person name="Rodriguez M."/>
            <person name="Chiribao M.L."/>
            <person name="Parodi-Talice A."/>
            <person name="Pita S."/>
            <person name="Rijo G."/>
            <person name="Alvarez-Valin F."/>
            <person name="Robello C."/>
        </authorList>
    </citation>
    <scope>NUCLEOTIDE SEQUENCE [LARGE SCALE GENOMIC DNA]</scope>
    <source>
        <strain evidence="10 11">TCC</strain>
    </source>
</reference>
<evidence type="ECO:0000256" key="1">
    <source>
        <dbReference type="ARBA" id="ARBA00004170"/>
    </source>
</evidence>
<comment type="similarity">
    <text evidence="2">Belongs to the SNAP family.</text>
</comment>
<dbReference type="VEuPathDB" id="TriTrypDB:TcCLB.503697.110"/>
<evidence type="ECO:0000256" key="7">
    <source>
        <dbReference type="ARBA" id="ARBA00040047"/>
    </source>
</evidence>
<evidence type="ECO:0000256" key="6">
    <source>
        <dbReference type="ARBA" id="ARBA00023136"/>
    </source>
</evidence>
<dbReference type="OrthoDB" id="9984275at2759"/>
<dbReference type="VEuPathDB" id="TriTrypDB:TcCLB.504105.190"/>
<evidence type="ECO:0000256" key="8">
    <source>
        <dbReference type="ARBA" id="ARBA00042485"/>
    </source>
</evidence>
<dbReference type="VEuPathDB" id="TriTrypDB:C4B63_47g80"/>
<dbReference type="VEuPathDB" id="TriTrypDB:C3747_282g16"/>
<dbReference type="SUPFAM" id="SSF48452">
    <property type="entry name" value="TPR-like"/>
    <property type="match status" value="1"/>
</dbReference>
<comment type="caution">
    <text evidence="10">The sequence shown here is derived from an EMBL/GenBank/DDBJ whole genome shotgun (WGS) entry which is preliminary data.</text>
</comment>